<sequence>MTEHPRIALIHATRIAIAPIETAARSLWPKAETVSLMDESLEIDRARAGQMTEALESRILALARHAKDVGAKGILFTCSAFGAAIEAADAILDVPVIKPNEAMFDAAFAYGHRVAMIYTFAPAAASMEAEFRSAAAERGSPATLRCVFAEGALDAKRAGNEAAHDQRVAEAAASITEADVIMLAQFSMASAAPAVRAQTTLPVLTSPEAAMTALRHRVEASRKGLLTC</sequence>
<dbReference type="Gene3D" id="3.40.50.12500">
    <property type="match status" value="1"/>
</dbReference>
<dbReference type="EMBL" id="JALIEB010000010">
    <property type="protein sequence ID" value="MCV3272756.1"/>
    <property type="molecule type" value="Genomic_DNA"/>
</dbReference>
<reference evidence="2 3" key="1">
    <citation type="submission" date="2022-04" db="EMBL/GenBank/DDBJ databases">
        <title>Roseobacter sp. WL0113 is a bacterium isolated from neritic sediment.</title>
        <authorList>
            <person name="Wang L."/>
            <person name="He W."/>
            <person name="Zhang D.-F."/>
        </authorList>
    </citation>
    <scope>NUCLEOTIDE SEQUENCE [LARGE SCALE GENOMIC DNA]</scope>
    <source>
        <strain evidence="2 3">WL0113</strain>
    </source>
</reference>
<dbReference type="InterPro" id="IPR015942">
    <property type="entry name" value="Asp/Glu/hydantoin_racemase"/>
</dbReference>
<name>A0ABT3BGQ7_9RHOB</name>
<accession>A0ABT3BGQ7</accession>
<keyword evidence="3" id="KW-1185">Reference proteome</keyword>
<proteinExistence type="inferred from homology"/>
<dbReference type="InterPro" id="IPR053714">
    <property type="entry name" value="Iso_Racemase_Enz_sf"/>
</dbReference>
<evidence type="ECO:0000313" key="2">
    <source>
        <dbReference type="EMBL" id="MCV3272756.1"/>
    </source>
</evidence>
<comment type="caution">
    <text evidence="2">The sequence shown here is derived from an EMBL/GenBank/DDBJ whole genome shotgun (WGS) entry which is preliminary data.</text>
</comment>
<evidence type="ECO:0000256" key="1">
    <source>
        <dbReference type="ARBA" id="ARBA00038414"/>
    </source>
</evidence>
<evidence type="ECO:0000313" key="3">
    <source>
        <dbReference type="Proteomes" id="UP001208690"/>
    </source>
</evidence>
<dbReference type="RefSeq" id="WP_263845076.1">
    <property type="nucleotide sequence ID" value="NZ_JALIEB010000010.1"/>
</dbReference>
<protein>
    <submittedName>
        <fullName evidence="2">Aspartate/glutamate racemase family protein</fullName>
    </submittedName>
</protein>
<dbReference type="Proteomes" id="UP001208690">
    <property type="component" value="Unassembled WGS sequence"/>
</dbReference>
<comment type="similarity">
    <text evidence="1">Belongs to the HyuE racemase family.</text>
</comment>
<gene>
    <name evidence="2" type="ORF">MUB52_15085</name>
</gene>
<dbReference type="Pfam" id="PF01177">
    <property type="entry name" value="Asp_Glu_race"/>
    <property type="match status" value="1"/>
</dbReference>
<organism evidence="2 3">
    <name type="scientific">Roseobacter sinensis</name>
    <dbReference type="NCBI Taxonomy" id="2931391"/>
    <lineage>
        <taxon>Bacteria</taxon>
        <taxon>Pseudomonadati</taxon>
        <taxon>Pseudomonadota</taxon>
        <taxon>Alphaproteobacteria</taxon>
        <taxon>Rhodobacterales</taxon>
        <taxon>Roseobacteraceae</taxon>
        <taxon>Roseobacter</taxon>
    </lineage>
</organism>